<organism evidence="3 4">
    <name type="scientific">Paractinoplanes toevensis</name>
    <dbReference type="NCBI Taxonomy" id="571911"/>
    <lineage>
        <taxon>Bacteria</taxon>
        <taxon>Bacillati</taxon>
        <taxon>Actinomycetota</taxon>
        <taxon>Actinomycetes</taxon>
        <taxon>Micromonosporales</taxon>
        <taxon>Micromonosporaceae</taxon>
        <taxon>Paractinoplanes</taxon>
    </lineage>
</organism>
<keyword evidence="2" id="KW-1133">Transmembrane helix</keyword>
<keyword evidence="2" id="KW-0812">Transmembrane</keyword>
<dbReference type="Proteomes" id="UP000677082">
    <property type="component" value="Unassembled WGS sequence"/>
</dbReference>
<comment type="caution">
    <text evidence="3">The sequence shown here is derived from an EMBL/GenBank/DDBJ whole genome shotgun (WGS) entry which is preliminary data.</text>
</comment>
<sequence length="265" mass="27045">MCGLENNPAVGVCARCGAPLTGGSPQVSGAPFGSPPPPPTQPGPVPPTPQFPPPAQPPPRGGPSTGVLLSLLALGMVALLSLAVVVVIVARGRPDEPVAETKPTAAPPASPAAQPGNARDQATAIDALLDRSVASRAKLNGAIERVRRCTEVPAALEDMRTVGDERTKQIADTEATDVSALDNGEAVRSTLRAALGFALTADAHFVSWAEPAASGDCADTPARDAAWQRGQASSKQAQTAKKQFIAVWNPIAGPLGLAERSTDKI</sequence>
<reference evidence="3 4" key="1">
    <citation type="submission" date="2021-03" db="EMBL/GenBank/DDBJ databases">
        <title>Whole genome shotgun sequence of Actinoplanes toevensis NBRC 105298.</title>
        <authorList>
            <person name="Komaki H."/>
            <person name="Tamura T."/>
        </authorList>
    </citation>
    <scope>NUCLEOTIDE SEQUENCE [LARGE SCALE GENOMIC DNA]</scope>
    <source>
        <strain evidence="3 4">NBRC 105298</strain>
    </source>
</reference>
<dbReference type="AlphaFoldDB" id="A0A919T3N7"/>
<evidence type="ECO:0000256" key="2">
    <source>
        <dbReference type="SAM" id="Phobius"/>
    </source>
</evidence>
<feature type="region of interest" description="Disordered" evidence="1">
    <location>
        <begin position="16"/>
        <end position="62"/>
    </location>
</feature>
<accession>A0A919T3N7</accession>
<dbReference type="EMBL" id="BOQN01000001">
    <property type="protein sequence ID" value="GIM88303.1"/>
    <property type="molecule type" value="Genomic_DNA"/>
</dbReference>
<evidence type="ECO:0000313" key="3">
    <source>
        <dbReference type="EMBL" id="GIM88303.1"/>
    </source>
</evidence>
<protein>
    <submittedName>
        <fullName evidence="3">Uncharacterized protein</fullName>
    </submittedName>
</protein>
<feature type="transmembrane region" description="Helical" evidence="2">
    <location>
        <begin position="67"/>
        <end position="90"/>
    </location>
</feature>
<evidence type="ECO:0000313" key="4">
    <source>
        <dbReference type="Proteomes" id="UP000677082"/>
    </source>
</evidence>
<feature type="region of interest" description="Disordered" evidence="1">
    <location>
        <begin position="97"/>
        <end position="119"/>
    </location>
</feature>
<name>A0A919T3N7_9ACTN</name>
<proteinExistence type="predicted"/>
<keyword evidence="4" id="KW-1185">Reference proteome</keyword>
<evidence type="ECO:0000256" key="1">
    <source>
        <dbReference type="SAM" id="MobiDB-lite"/>
    </source>
</evidence>
<feature type="compositionally biased region" description="Pro residues" evidence="1">
    <location>
        <begin position="33"/>
        <end position="61"/>
    </location>
</feature>
<gene>
    <name evidence="3" type="ORF">Ato02nite_000960</name>
</gene>
<keyword evidence="2" id="KW-0472">Membrane</keyword>